<organism evidence="17 18">
    <name type="scientific">Mucilaginibacter jinjuensis</name>
    <dbReference type="NCBI Taxonomy" id="1176721"/>
    <lineage>
        <taxon>Bacteria</taxon>
        <taxon>Pseudomonadati</taxon>
        <taxon>Bacteroidota</taxon>
        <taxon>Sphingobacteriia</taxon>
        <taxon>Sphingobacteriales</taxon>
        <taxon>Sphingobacteriaceae</taxon>
        <taxon>Mucilaginibacter</taxon>
    </lineage>
</organism>
<evidence type="ECO:0000256" key="14">
    <source>
        <dbReference type="SAM" id="Phobius"/>
    </source>
</evidence>
<dbReference type="CDD" id="cd00075">
    <property type="entry name" value="HATPase"/>
    <property type="match status" value="1"/>
</dbReference>
<keyword evidence="11 14" id="KW-1133">Transmembrane helix</keyword>
<evidence type="ECO:0000256" key="9">
    <source>
        <dbReference type="ARBA" id="ARBA00022777"/>
    </source>
</evidence>
<evidence type="ECO:0000256" key="2">
    <source>
        <dbReference type="ARBA" id="ARBA00004651"/>
    </source>
</evidence>
<comment type="catalytic activity">
    <reaction evidence="1">
        <text>ATP + protein L-histidine = ADP + protein N-phospho-L-histidine.</text>
        <dbReference type="EC" id="2.7.13.3"/>
    </reaction>
</comment>
<dbReference type="PRINTS" id="PR00344">
    <property type="entry name" value="BCTRLSENSOR"/>
</dbReference>
<evidence type="ECO:0000256" key="13">
    <source>
        <dbReference type="ARBA" id="ARBA00023136"/>
    </source>
</evidence>
<keyword evidence="7 14" id="KW-0812">Transmembrane</keyword>
<dbReference type="InterPro" id="IPR036097">
    <property type="entry name" value="HisK_dim/P_sf"/>
</dbReference>
<evidence type="ECO:0000256" key="8">
    <source>
        <dbReference type="ARBA" id="ARBA00022741"/>
    </source>
</evidence>
<dbReference type="SUPFAM" id="SSF47384">
    <property type="entry name" value="Homodimeric domain of signal transducing histidine kinase"/>
    <property type="match status" value="1"/>
</dbReference>
<dbReference type="Gene3D" id="3.30.565.10">
    <property type="entry name" value="Histidine kinase-like ATPase, C-terminal domain"/>
    <property type="match status" value="1"/>
</dbReference>
<evidence type="ECO:0000256" key="11">
    <source>
        <dbReference type="ARBA" id="ARBA00022989"/>
    </source>
</evidence>
<dbReference type="Gene3D" id="6.10.340.10">
    <property type="match status" value="1"/>
</dbReference>
<evidence type="ECO:0000256" key="6">
    <source>
        <dbReference type="ARBA" id="ARBA00022679"/>
    </source>
</evidence>
<keyword evidence="5" id="KW-0597">Phosphoprotein</keyword>
<dbReference type="PANTHER" id="PTHR45528">
    <property type="entry name" value="SENSOR HISTIDINE KINASE CPXA"/>
    <property type="match status" value="1"/>
</dbReference>
<dbReference type="PANTHER" id="PTHR45528:SF1">
    <property type="entry name" value="SENSOR HISTIDINE KINASE CPXA"/>
    <property type="match status" value="1"/>
</dbReference>
<dbReference type="SMART" id="SM00304">
    <property type="entry name" value="HAMP"/>
    <property type="match status" value="1"/>
</dbReference>
<dbReference type="RefSeq" id="WP_273628631.1">
    <property type="nucleotide sequence ID" value="NZ_CP117167.1"/>
</dbReference>
<dbReference type="PROSITE" id="PS50109">
    <property type="entry name" value="HIS_KIN"/>
    <property type="match status" value="1"/>
</dbReference>
<sequence length="453" mass="51662">MKIKNRLAFNFSLITSGVLLGILTVIYFVFYSFVKNDFYEHLKDRAKVAAQLYLEADEISTDSLGHVRERYLDKLPEELIGIYDERNQSFIAHKHQYWSDKVIDDVRRKKHVQFAEGKRQAVGIYYNDNQGNFVILVSALDEQNNNQLLDMAKIMLVAFIIINGGIFFVGRWFAQRSLSPIDGLIRQMQRITVNDLHLRVAEGTGKDEITELAQNFNRLLERLDNAFELQQTFVTNASHELRTPVTSIVGEIEIALNKERSPDEYRHLLNSVLNDSERLNDTITGLMELAQSDMAYTRATLSPVMIDELIWEMHDYWSKRRDAGKLIIDIQQMPDDANALAIMANRALLTIAFNNVVGNAFKFSNNQPVTCTLNVDDSFINISIKDVGIGIPTEDTQKIFTSFYRSPNSRSFKGSGIGLYVTQKIIQLFNGTIAVNSTKEGSEFLLKFPVSKF</sequence>
<evidence type="ECO:0000256" key="10">
    <source>
        <dbReference type="ARBA" id="ARBA00022840"/>
    </source>
</evidence>
<keyword evidence="9" id="KW-0418">Kinase</keyword>
<dbReference type="InterPro" id="IPR003660">
    <property type="entry name" value="HAMP_dom"/>
</dbReference>
<dbReference type="Gene3D" id="1.10.287.130">
    <property type="match status" value="1"/>
</dbReference>
<dbReference type="InterPro" id="IPR005467">
    <property type="entry name" value="His_kinase_dom"/>
</dbReference>
<reference evidence="17 18" key="1">
    <citation type="submission" date="2023-02" db="EMBL/GenBank/DDBJ databases">
        <title>Genome sequence of Mucilaginibacter jinjuensis strain KACC 16571.</title>
        <authorList>
            <person name="Kim S."/>
            <person name="Heo J."/>
            <person name="Kwon S.-W."/>
        </authorList>
    </citation>
    <scope>NUCLEOTIDE SEQUENCE [LARGE SCALE GENOMIC DNA]</scope>
    <source>
        <strain evidence="17 18">KACC 16571</strain>
    </source>
</reference>
<dbReference type="EMBL" id="CP117167">
    <property type="protein sequence ID" value="WCT10443.1"/>
    <property type="molecule type" value="Genomic_DNA"/>
</dbReference>
<keyword evidence="8" id="KW-0547">Nucleotide-binding</keyword>
<dbReference type="Pfam" id="PF00672">
    <property type="entry name" value="HAMP"/>
    <property type="match status" value="1"/>
</dbReference>
<feature type="transmembrane region" description="Helical" evidence="14">
    <location>
        <begin position="154"/>
        <end position="174"/>
    </location>
</feature>
<dbReference type="Pfam" id="PF02518">
    <property type="entry name" value="HATPase_c"/>
    <property type="match status" value="1"/>
</dbReference>
<dbReference type="CDD" id="cd00082">
    <property type="entry name" value="HisKA"/>
    <property type="match status" value="1"/>
</dbReference>
<comment type="subcellular location">
    <subcellularLocation>
        <location evidence="2">Cell membrane</location>
        <topology evidence="2">Multi-pass membrane protein</topology>
    </subcellularLocation>
</comment>
<keyword evidence="6" id="KW-0808">Transferase</keyword>
<dbReference type="InterPro" id="IPR003661">
    <property type="entry name" value="HisK_dim/P_dom"/>
</dbReference>
<name>A0ABY7T2E1_9SPHI</name>
<evidence type="ECO:0000256" key="1">
    <source>
        <dbReference type="ARBA" id="ARBA00000085"/>
    </source>
</evidence>
<protein>
    <recommendedName>
        <fullName evidence="3">histidine kinase</fullName>
        <ecNumber evidence="3">2.7.13.3</ecNumber>
    </recommendedName>
</protein>
<accession>A0ABY7T2E1</accession>
<dbReference type="InterPro" id="IPR003594">
    <property type="entry name" value="HATPase_dom"/>
</dbReference>
<dbReference type="Pfam" id="PF00512">
    <property type="entry name" value="HisKA"/>
    <property type="match status" value="1"/>
</dbReference>
<keyword evidence="4" id="KW-1003">Cell membrane</keyword>
<evidence type="ECO:0000256" key="4">
    <source>
        <dbReference type="ARBA" id="ARBA00022475"/>
    </source>
</evidence>
<evidence type="ECO:0000259" key="15">
    <source>
        <dbReference type="PROSITE" id="PS50109"/>
    </source>
</evidence>
<feature type="domain" description="Histidine kinase" evidence="15">
    <location>
        <begin position="236"/>
        <end position="452"/>
    </location>
</feature>
<dbReference type="SMART" id="SM00387">
    <property type="entry name" value="HATPase_c"/>
    <property type="match status" value="1"/>
</dbReference>
<evidence type="ECO:0000313" key="18">
    <source>
        <dbReference type="Proteomes" id="UP001216139"/>
    </source>
</evidence>
<evidence type="ECO:0000259" key="16">
    <source>
        <dbReference type="PROSITE" id="PS50885"/>
    </source>
</evidence>
<dbReference type="SUPFAM" id="SSF55874">
    <property type="entry name" value="ATPase domain of HSP90 chaperone/DNA topoisomerase II/histidine kinase"/>
    <property type="match status" value="1"/>
</dbReference>
<dbReference type="CDD" id="cd06225">
    <property type="entry name" value="HAMP"/>
    <property type="match status" value="1"/>
</dbReference>
<feature type="domain" description="HAMP" evidence="16">
    <location>
        <begin position="175"/>
        <end position="228"/>
    </location>
</feature>
<keyword evidence="18" id="KW-1185">Reference proteome</keyword>
<keyword evidence="12" id="KW-0902">Two-component regulatory system</keyword>
<dbReference type="InterPro" id="IPR004358">
    <property type="entry name" value="Sig_transdc_His_kin-like_C"/>
</dbReference>
<dbReference type="InterPro" id="IPR036890">
    <property type="entry name" value="HATPase_C_sf"/>
</dbReference>
<gene>
    <name evidence="17" type="ORF">PQO05_17035</name>
</gene>
<keyword evidence="10 17" id="KW-0067">ATP-binding</keyword>
<evidence type="ECO:0000256" key="7">
    <source>
        <dbReference type="ARBA" id="ARBA00022692"/>
    </source>
</evidence>
<evidence type="ECO:0000256" key="12">
    <source>
        <dbReference type="ARBA" id="ARBA00023012"/>
    </source>
</evidence>
<dbReference type="PROSITE" id="PS50885">
    <property type="entry name" value="HAMP"/>
    <property type="match status" value="1"/>
</dbReference>
<keyword evidence="13 14" id="KW-0472">Membrane</keyword>
<dbReference type="SUPFAM" id="SSF158472">
    <property type="entry name" value="HAMP domain-like"/>
    <property type="match status" value="1"/>
</dbReference>
<dbReference type="InterPro" id="IPR050398">
    <property type="entry name" value="HssS/ArlS-like"/>
</dbReference>
<feature type="transmembrane region" description="Helical" evidence="14">
    <location>
        <begin position="7"/>
        <end position="30"/>
    </location>
</feature>
<evidence type="ECO:0000313" key="17">
    <source>
        <dbReference type="EMBL" id="WCT10443.1"/>
    </source>
</evidence>
<dbReference type="SMART" id="SM00388">
    <property type="entry name" value="HisKA"/>
    <property type="match status" value="1"/>
</dbReference>
<proteinExistence type="predicted"/>
<dbReference type="Proteomes" id="UP001216139">
    <property type="component" value="Chromosome"/>
</dbReference>
<evidence type="ECO:0000256" key="3">
    <source>
        <dbReference type="ARBA" id="ARBA00012438"/>
    </source>
</evidence>
<dbReference type="EC" id="2.7.13.3" evidence="3"/>
<dbReference type="GO" id="GO:0005524">
    <property type="term" value="F:ATP binding"/>
    <property type="evidence" value="ECO:0007669"/>
    <property type="project" value="UniProtKB-KW"/>
</dbReference>
<evidence type="ECO:0000256" key="5">
    <source>
        <dbReference type="ARBA" id="ARBA00022553"/>
    </source>
</evidence>